<keyword evidence="3" id="KW-0238">DNA-binding</keyword>
<evidence type="ECO:0000256" key="4">
    <source>
        <dbReference type="ARBA" id="ARBA00023163"/>
    </source>
</evidence>
<dbReference type="InterPro" id="IPR003340">
    <property type="entry name" value="B3_DNA-bd"/>
</dbReference>
<evidence type="ECO:0000313" key="7">
    <source>
        <dbReference type="EMBL" id="CAI0429456.1"/>
    </source>
</evidence>
<dbReference type="SUPFAM" id="SSF101936">
    <property type="entry name" value="DNA-binding pseudobarrel domain"/>
    <property type="match status" value="2"/>
</dbReference>
<keyword evidence="5" id="KW-0539">Nucleus</keyword>
<dbReference type="PROSITE" id="PS50863">
    <property type="entry name" value="B3"/>
    <property type="match status" value="2"/>
</dbReference>
<evidence type="ECO:0000256" key="2">
    <source>
        <dbReference type="ARBA" id="ARBA00023015"/>
    </source>
</evidence>
<accession>A0AAV0L5F7</accession>
<dbReference type="EMBL" id="CAMGYJ010000006">
    <property type="protein sequence ID" value="CAI0429456.1"/>
    <property type="molecule type" value="Genomic_DNA"/>
</dbReference>
<organism evidence="7 8">
    <name type="scientific">Linum tenue</name>
    <dbReference type="NCBI Taxonomy" id="586396"/>
    <lineage>
        <taxon>Eukaryota</taxon>
        <taxon>Viridiplantae</taxon>
        <taxon>Streptophyta</taxon>
        <taxon>Embryophyta</taxon>
        <taxon>Tracheophyta</taxon>
        <taxon>Spermatophyta</taxon>
        <taxon>Magnoliopsida</taxon>
        <taxon>eudicotyledons</taxon>
        <taxon>Gunneridae</taxon>
        <taxon>Pentapetalae</taxon>
        <taxon>rosids</taxon>
        <taxon>fabids</taxon>
        <taxon>Malpighiales</taxon>
        <taxon>Linaceae</taxon>
        <taxon>Linum</taxon>
    </lineage>
</organism>
<name>A0AAV0L5F7_9ROSI</name>
<evidence type="ECO:0000313" key="8">
    <source>
        <dbReference type="Proteomes" id="UP001154282"/>
    </source>
</evidence>
<comment type="subcellular location">
    <subcellularLocation>
        <location evidence="1">Nucleus</location>
    </subcellularLocation>
</comment>
<dbReference type="Pfam" id="PF02362">
    <property type="entry name" value="B3"/>
    <property type="match status" value="1"/>
</dbReference>
<dbReference type="CDD" id="cd10017">
    <property type="entry name" value="B3_DNA"/>
    <property type="match status" value="2"/>
</dbReference>
<gene>
    <name evidence="7" type="ORF">LITE_LOCUS22148</name>
</gene>
<dbReference type="PANTHER" id="PTHR31920">
    <property type="entry name" value="B3 DOMAIN-CONTAINING"/>
    <property type="match status" value="1"/>
</dbReference>
<evidence type="ECO:0000256" key="1">
    <source>
        <dbReference type="ARBA" id="ARBA00004123"/>
    </source>
</evidence>
<protein>
    <recommendedName>
        <fullName evidence="6">TF-B3 domain-containing protein</fullName>
    </recommendedName>
</protein>
<evidence type="ECO:0000256" key="3">
    <source>
        <dbReference type="ARBA" id="ARBA00023125"/>
    </source>
</evidence>
<dbReference type="InterPro" id="IPR015300">
    <property type="entry name" value="DNA-bd_pseudobarrel_sf"/>
</dbReference>
<feature type="domain" description="TF-B3" evidence="6">
    <location>
        <begin position="199"/>
        <end position="255"/>
    </location>
</feature>
<dbReference type="AlphaFoldDB" id="A0AAV0L5F7"/>
<dbReference type="GO" id="GO:0003677">
    <property type="term" value="F:DNA binding"/>
    <property type="evidence" value="ECO:0007669"/>
    <property type="project" value="UniProtKB-KW"/>
</dbReference>
<keyword evidence="4" id="KW-0804">Transcription</keyword>
<feature type="domain" description="TF-B3" evidence="6">
    <location>
        <begin position="31"/>
        <end position="125"/>
    </location>
</feature>
<evidence type="ECO:0000256" key="5">
    <source>
        <dbReference type="ARBA" id="ARBA00023242"/>
    </source>
</evidence>
<keyword evidence="8" id="KW-1185">Reference proteome</keyword>
<dbReference type="SMART" id="SM01019">
    <property type="entry name" value="B3"/>
    <property type="match status" value="1"/>
</dbReference>
<dbReference type="InterPro" id="IPR050655">
    <property type="entry name" value="Plant_B3_domain"/>
</dbReference>
<sequence length="255" mass="29112">MKDGGQNKKAKATFGKTRRGNAFDVEKMKPHFFRVMFDSMLKDATIYIPTEFVKNYRSRLGSSVKLKVANGDTWEVELAADDDGLIWLVKGWEDFTKHHCVKQGDIVVFRLEQDSLFHVMVFEPTGSEKKYSSEHVNNHGRLLNVKVEEEIDVGKDTEKLKEVQTKKRGREEKRNANLAAPLEIPNHPLETKMRDGSGSWDLSFIFSGRTGRTHGRGHFGGGWPAFRRDNSLELGDVCRFELTSNGQMKVTVKRH</sequence>
<dbReference type="Gene3D" id="2.40.330.10">
    <property type="entry name" value="DNA-binding pseudobarrel domain"/>
    <property type="match status" value="2"/>
</dbReference>
<dbReference type="PANTHER" id="PTHR31920:SF132">
    <property type="entry name" value="TF-B3 DOMAIN-CONTAINING PROTEIN"/>
    <property type="match status" value="1"/>
</dbReference>
<comment type="caution">
    <text evidence="7">The sequence shown here is derived from an EMBL/GenBank/DDBJ whole genome shotgun (WGS) entry which is preliminary data.</text>
</comment>
<reference evidence="7" key="1">
    <citation type="submission" date="2022-08" db="EMBL/GenBank/DDBJ databases">
        <authorList>
            <person name="Gutierrez-Valencia J."/>
        </authorList>
    </citation>
    <scope>NUCLEOTIDE SEQUENCE</scope>
</reference>
<dbReference type="Proteomes" id="UP001154282">
    <property type="component" value="Unassembled WGS sequence"/>
</dbReference>
<evidence type="ECO:0000259" key="6">
    <source>
        <dbReference type="PROSITE" id="PS50863"/>
    </source>
</evidence>
<proteinExistence type="predicted"/>
<dbReference type="GO" id="GO:0005634">
    <property type="term" value="C:nucleus"/>
    <property type="evidence" value="ECO:0007669"/>
    <property type="project" value="UniProtKB-SubCell"/>
</dbReference>
<keyword evidence="2" id="KW-0805">Transcription regulation</keyword>